<dbReference type="Pfam" id="PF24883">
    <property type="entry name" value="NPHP3_N"/>
    <property type="match status" value="1"/>
</dbReference>
<evidence type="ECO:0000313" key="3">
    <source>
        <dbReference type="EMBL" id="RXW14115.1"/>
    </source>
</evidence>
<dbReference type="SUPFAM" id="SSF52540">
    <property type="entry name" value="P-loop containing nucleoside triphosphate hydrolases"/>
    <property type="match status" value="1"/>
</dbReference>
<dbReference type="AlphaFoldDB" id="A0A4Q2D7F7"/>
<accession>A0A4Q2D7F7</accession>
<dbReference type="OrthoDB" id="538223at2759"/>
<keyword evidence="1" id="KW-0677">Repeat</keyword>
<evidence type="ECO:0000256" key="1">
    <source>
        <dbReference type="ARBA" id="ARBA00022737"/>
    </source>
</evidence>
<evidence type="ECO:0000259" key="2">
    <source>
        <dbReference type="Pfam" id="PF24883"/>
    </source>
</evidence>
<name>A0A4Q2D7F7_9AGAR</name>
<dbReference type="Proteomes" id="UP000290288">
    <property type="component" value="Unassembled WGS sequence"/>
</dbReference>
<evidence type="ECO:0000313" key="4">
    <source>
        <dbReference type="Proteomes" id="UP000290288"/>
    </source>
</evidence>
<proteinExistence type="predicted"/>
<protein>
    <recommendedName>
        <fullName evidence="2">Nephrocystin 3-like N-terminal domain-containing protein</fullName>
    </recommendedName>
</protein>
<dbReference type="EMBL" id="SDEE01000762">
    <property type="protein sequence ID" value="RXW14115.1"/>
    <property type="molecule type" value="Genomic_DNA"/>
</dbReference>
<comment type="caution">
    <text evidence="3">The sequence shown here is derived from an EMBL/GenBank/DDBJ whole genome shotgun (WGS) entry which is preliminary data.</text>
</comment>
<dbReference type="STRING" id="2316362.A0A4Q2D7F7"/>
<dbReference type="InterPro" id="IPR056884">
    <property type="entry name" value="NPHP3-like_N"/>
</dbReference>
<keyword evidence="4" id="KW-1185">Reference proteome</keyword>
<gene>
    <name evidence="3" type="ORF">EST38_g11740</name>
</gene>
<reference evidence="3 4" key="1">
    <citation type="submission" date="2019-01" db="EMBL/GenBank/DDBJ databases">
        <title>Draft genome sequence of Psathyrella aberdarensis IHI B618.</title>
        <authorList>
            <person name="Buettner E."/>
            <person name="Kellner H."/>
        </authorList>
    </citation>
    <scope>NUCLEOTIDE SEQUENCE [LARGE SCALE GENOMIC DNA]</scope>
    <source>
        <strain evidence="3 4">IHI B618</strain>
    </source>
</reference>
<organism evidence="3 4">
    <name type="scientific">Candolleomyces aberdarensis</name>
    <dbReference type="NCBI Taxonomy" id="2316362"/>
    <lineage>
        <taxon>Eukaryota</taxon>
        <taxon>Fungi</taxon>
        <taxon>Dikarya</taxon>
        <taxon>Basidiomycota</taxon>
        <taxon>Agaricomycotina</taxon>
        <taxon>Agaricomycetes</taxon>
        <taxon>Agaricomycetidae</taxon>
        <taxon>Agaricales</taxon>
        <taxon>Agaricineae</taxon>
        <taxon>Psathyrellaceae</taxon>
        <taxon>Candolleomyces</taxon>
    </lineage>
</organism>
<dbReference type="Gene3D" id="3.40.50.300">
    <property type="entry name" value="P-loop containing nucleotide triphosphate hydrolases"/>
    <property type="match status" value="1"/>
</dbReference>
<sequence length="248" mass="27360">MAPQSTYFDGAHHFRIDQQIINSVAVNQYQILNVRDDLNLRINPIPDASHTRDRKTSPPDSVCFPGTRESVITEITTWANAVDRDSGTKEGEIEITVYAVVLYTPAPHIYWLHGFAGCGKSAVSLKIADIFGESGRLLASYFFFRDAGDRSTLKRFAVKLASQLASALPVTVPFIEAALRADSGLRNNGVTLTRQSERTTFAKGPFIIVFDGLDECEDKPGVKEFIDHLLTSSRNILSSHSESLSPVE</sequence>
<feature type="domain" description="Nephrocystin 3-like N-terminal" evidence="2">
    <location>
        <begin position="106"/>
        <end position="234"/>
    </location>
</feature>
<dbReference type="InterPro" id="IPR027417">
    <property type="entry name" value="P-loop_NTPase"/>
</dbReference>